<accession>A0A0R1QHL8</accession>
<dbReference type="AlphaFoldDB" id="A0A0R1QHL8"/>
<gene>
    <name evidence="1" type="ORF">FD01_GL001946</name>
</gene>
<comment type="caution">
    <text evidence="1">The sequence shown here is derived from an EMBL/GenBank/DDBJ whole genome shotgun (WGS) entry which is preliminary data.</text>
</comment>
<dbReference type="Proteomes" id="UP000051790">
    <property type="component" value="Unassembled WGS sequence"/>
</dbReference>
<organism evidence="1 2">
    <name type="scientific">Lacticaseibacillus manihotivorans DSM 13343 = JCM 12514</name>
    <dbReference type="NCBI Taxonomy" id="1423769"/>
    <lineage>
        <taxon>Bacteria</taxon>
        <taxon>Bacillati</taxon>
        <taxon>Bacillota</taxon>
        <taxon>Bacilli</taxon>
        <taxon>Lactobacillales</taxon>
        <taxon>Lactobacillaceae</taxon>
        <taxon>Lacticaseibacillus</taxon>
    </lineage>
</organism>
<reference evidence="1 2" key="1">
    <citation type="journal article" date="2015" name="Genome Announc.">
        <title>Expanding the biotechnology potential of lactobacilli through comparative genomics of 213 strains and associated genera.</title>
        <authorList>
            <person name="Sun Z."/>
            <person name="Harris H.M."/>
            <person name="McCann A."/>
            <person name="Guo C."/>
            <person name="Argimon S."/>
            <person name="Zhang W."/>
            <person name="Yang X."/>
            <person name="Jeffery I.B."/>
            <person name="Cooney J.C."/>
            <person name="Kagawa T.F."/>
            <person name="Liu W."/>
            <person name="Song Y."/>
            <person name="Salvetti E."/>
            <person name="Wrobel A."/>
            <person name="Rasinkangas P."/>
            <person name="Parkhill J."/>
            <person name="Rea M.C."/>
            <person name="O'Sullivan O."/>
            <person name="Ritari J."/>
            <person name="Douillard F.P."/>
            <person name="Paul Ross R."/>
            <person name="Yang R."/>
            <person name="Briner A.E."/>
            <person name="Felis G.E."/>
            <person name="de Vos W.M."/>
            <person name="Barrangou R."/>
            <person name="Klaenhammer T.R."/>
            <person name="Caufield P.W."/>
            <person name="Cui Y."/>
            <person name="Zhang H."/>
            <person name="O'Toole P.W."/>
        </authorList>
    </citation>
    <scope>NUCLEOTIDE SEQUENCE [LARGE SCALE GENOMIC DNA]</scope>
    <source>
        <strain evidence="1 2">DSM 13343</strain>
    </source>
</reference>
<keyword evidence="2" id="KW-1185">Reference proteome</keyword>
<protein>
    <submittedName>
        <fullName evidence="1">Uncharacterized protein</fullName>
    </submittedName>
</protein>
<evidence type="ECO:0000313" key="2">
    <source>
        <dbReference type="Proteomes" id="UP000051790"/>
    </source>
</evidence>
<name>A0A0R1QHL8_9LACO</name>
<proteinExistence type="predicted"/>
<sequence>MNQILIIGGATMDLFKESIVVDVDAAPKTQLQKFDYQTIAFVMGTHHLKFPSLCVTIHGELFFSRYTPLRLCQQLEDEWQVYYFYTRRQADDMWHQLVKQALEEGQTKLGQFHGPMRVATCGGYSFWSPNASNAFGLWFFTPTCQDIQVRDGRKVDFITTDEAGQVTHWTGKRQFGESPLVSQARVDILADYVLRKAVLTHKVALQLAGNILAQQGTQVKGYPPVEVPPMFPLDDWFYDQDLKATLDVLYGHSPELAAQCIEKQYENIE</sequence>
<evidence type="ECO:0000313" key="1">
    <source>
        <dbReference type="EMBL" id="KRL42196.1"/>
    </source>
</evidence>
<dbReference type="PATRIC" id="fig|1423769.4.peg.2095"/>
<dbReference type="EMBL" id="AZEU01000232">
    <property type="protein sequence ID" value="KRL42196.1"/>
    <property type="molecule type" value="Genomic_DNA"/>
</dbReference>